<feature type="compositionally biased region" description="Basic and acidic residues" evidence="6">
    <location>
        <begin position="255"/>
        <end position="265"/>
    </location>
</feature>
<proteinExistence type="predicted"/>
<evidence type="ECO:0000256" key="7">
    <source>
        <dbReference type="SAM" id="Phobius"/>
    </source>
</evidence>
<dbReference type="SMART" id="SM00724">
    <property type="entry name" value="TLC"/>
    <property type="match status" value="1"/>
</dbReference>
<sequence length="265" mass="30066">MDALFELCGVAALKHHWTTLLASAFACSVIVQLSQLISASFFPETYPKLMGAKRLNWDVHVVSTVHAVTIVILATPLLWNETLLQDKIFGYDFHAGQVYAVACGIRHVKDFGIGFVFHGFCSFSVFICSFRPFLQYFGSVFLMFELSTPFLNIHWFMDKLGMTGSAYQLANGIVLLSVFFSARIVFGLYMSYQTYLSVMPVIAQVPWHLIIIYSAANVVLNSLNLFWFYKMIESLMKRFKPSKKTRSSSTPASEVSEKLKNKREQ</sequence>
<dbReference type="InterPro" id="IPR006634">
    <property type="entry name" value="TLC-dom"/>
</dbReference>
<evidence type="ECO:0000313" key="9">
    <source>
        <dbReference type="EMBL" id="KAF9328144.1"/>
    </source>
</evidence>
<dbReference type="GO" id="GO:0016020">
    <property type="term" value="C:membrane"/>
    <property type="evidence" value="ECO:0007669"/>
    <property type="project" value="UniProtKB-SubCell"/>
</dbReference>
<comment type="caution">
    <text evidence="9">The sequence shown here is derived from an EMBL/GenBank/DDBJ whole genome shotgun (WGS) entry which is preliminary data.</text>
</comment>
<dbReference type="PANTHER" id="PTHR13439:SF0">
    <property type="entry name" value="TOPOISOMERASE I DAMAGE AFFECTED PROTEIN 4"/>
    <property type="match status" value="1"/>
</dbReference>
<comment type="subcellular location">
    <subcellularLocation>
        <location evidence="1">Membrane</location>
        <topology evidence="1">Multi-pass membrane protein</topology>
    </subcellularLocation>
</comment>
<feature type="transmembrane region" description="Helical" evidence="7">
    <location>
        <begin position="55"/>
        <end position="79"/>
    </location>
</feature>
<dbReference type="Proteomes" id="UP000696485">
    <property type="component" value="Unassembled WGS sequence"/>
</dbReference>
<dbReference type="GO" id="GO:0005783">
    <property type="term" value="C:endoplasmic reticulum"/>
    <property type="evidence" value="ECO:0007669"/>
    <property type="project" value="TreeGrafter"/>
</dbReference>
<keyword evidence="2 5" id="KW-0812">Transmembrane</keyword>
<reference evidence="9" key="1">
    <citation type="journal article" date="2020" name="Fungal Divers.">
        <title>Resolving the Mortierellaceae phylogeny through synthesis of multi-gene phylogenetics and phylogenomics.</title>
        <authorList>
            <person name="Vandepol N."/>
            <person name="Liber J."/>
            <person name="Desiro A."/>
            <person name="Na H."/>
            <person name="Kennedy M."/>
            <person name="Barry K."/>
            <person name="Grigoriev I.V."/>
            <person name="Miller A.N."/>
            <person name="O'Donnell K."/>
            <person name="Stajich J.E."/>
            <person name="Bonito G."/>
        </authorList>
    </citation>
    <scope>NUCLEOTIDE SEQUENCE</scope>
    <source>
        <strain evidence="9">NVP1</strain>
    </source>
</reference>
<feature type="transmembrane region" description="Helical" evidence="7">
    <location>
        <begin position="133"/>
        <end position="157"/>
    </location>
</feature>
<feature type="transmembrane region" description="Helical" evidence="7">
    <location>
        <begin position="20"/>
        <end position="43"/>
    </location>
</feature>
<accession>A0A9P5SI80</accession>
<dbReference type="PANTHER" id="PTHR13439">
    <property type="entry name" value="CT120 PROTEIN"/>
    <property type="match status" value="1"/>
</dbReference>
<feature type="region of interest" description="Disordered" evidence="6">
    <location>
        <begin position="241"/>
        <end position="265"/>
    </location>
</feature>
<dbReference type="EMBL" id="JAAAUY010000593">
    <property type="protein sequence ID" value="KAF9328144.1"/>
    <property type="molecule type" value="Genomic_DNA"/>
</dbReference>
<evidence type="ECO:0000256" key="3">
    <source>
        <dbReference type="ARBA" id="ARBA00022989"/>
    </source>
</evidence>
<evidence type="ECO:0000256" key="4">
    <source>
        <dbReference type="ARBA" id="ARBA00023136"/>
    </source>
</evidence>
<name>A0A9P5SI80_9FUNG</name>
<keyword evidence="4 5" id="KW-0472">Membrane</keyword>
<dbReference type="PROSITE" id="PS50922">
    <property type="entry name" value="TLC"/>
    <property type="match status" value="1"/>
</dbReference>
<evidence type="ECO:0000259" key="8">
    <source>
        <dbReference type="PROSITE" id="PS50922"/>
    </source>
</evidence>
<gene>
    <name evidence="9" type="ORF">BG006_008629</name>
</gene>
<feature type="domain" description="TLC" evidence="8">
    <location>
        <begin position="52"/>
        <end position="240"/>
    </location>
</feature>
<dbReference type="GO" id="GO:0055088">
    <property type="term" value="P:lipid homeostasis"/>
    <property type="evidence" value="ECO:0007669"/>
    <property type="project" value="TreeGrafter"/>
</dbReference>
<feature type="transmembrane region" description="Helical" evidence="7">
    <location>
        <begin position="210"/>
        <end position="229"/>
    </location>
</feature>
<dbReference type="Pfam" id="PF03798">
    <property type="entry name" value="TRAM_LAG1_CLN8"/>
    <property type="match status" value="1"/>
</dbReference>
<evidence type="ECO:0000256" key="1">
    <source>
        <dbReference type="ARBA" id="ARBA00004141"/>
    </source>
</evidence>
<dbReference type="AlphaFoldDB" id="A0A9P5SI80"/>
<evidence type="ECO:0000256" key="2">
    <source>
        <dbReference type="ARBA" id="ARBA00022692"/>
    </source>
</evidence>
<dbReference type="InterPro" id="IPR050846">
    <property type="entry name" value="TLCD"/>
</dbReference>
<organism evidence="9 10">
    <name type="scientific">Podila minutissima</name>
    <dbReference type="NCBI Taxonomy" id="64525"/>
    <lineage>
        <taxon>Eukaryota</taxon>
        <taxon>Fungi</taxon>
        <taxon>Fungi incertae sedis</taxon>
        <taxon>Mucoromycota</taxon>
        <taxon>Mortierellomycotina</taxon>
        <taxon>Mortierellomycetes</taxon>
        <taxon>Mortierellales</taxon>
        <taxon>Mortierellaceae</taxon>
        <taxon>Podila</taxon>
    </lineage>
</organism>
<keyword evidence="10" id="KW-1185">Reference proteome</keyword>
<keyword evidence="3 7" id="KW-1133">Transmembrane helix</keyword>
<protein>
    <recommendedName>
        <fullName evidence="8">TLC domain-containing protein</fullName>
    </recommendedName>
</protein>
<evidence type="ECO:0000313" key="10">
    <source>
        <dbReference type="Proteomes" id="UP000696485"/>
    </source>
</evidence>
<feature type="transmembrane region" description="Helical" evidence="7">
    <location>
        <begin position="169"/>
        <end position="190"/>
    </location>
</feature>
<evidence type="ECO:0000256" key="5">
    <source>
        <dbReference type="PROSITE-ProRule" id="PRU00205"/>
    </source>
</evidence>
<evidence type="ECO:0000256" key="6">
    <source>
        <dbReference type="SAM" id="MobiDB-lite"/>
    </source>
</evidence>